<dbReference type="GO" id="GO:0006897">
    <property type="term" value="P:endocytosis"/>
    <property type="evidence" value="ECO:0007669"/>
    <property type="project" value="TreeGrafter"/>
</dbReference>
<dbReference type="OrthoDB" id="445362at2759"/>
<dbReference type="GO" id="GO:0071933">
    <property type="term" value="F:Arp2/3 complex binding"/>
    <property type="evidence" value="ECO:0007669"/>
    <property type="project" value="TreeGrafter"/>
</dbReference>
<dbReference type="PANTHER" id="PTHR13357:SF1">
    <property type="entry name" value="NCK-INTERACTING PROTEIN WITH SH3 DOMAIN"/>
    <property type="match status" value="1"/>
</dbReference>
<dbReference type="AlphaFoldDB" id="A0A9J6FEP0"/>
<dbReference type="VEuPathDB" id="VectorBase:HLOH_056712"/>
<accession>A0A9J6FEP0</accession>
<organism evidence="1 2">
    <name type="scientific">Haemaphysalis longicornis</name>
    <name type="common">Bush tick</name>
    <dbReference type="NCBI Taxonomy" id="44386"/>
    <lineage>
        <taxon>Eukaryota</taxon>
        <taxon>Metazoa</taxon>
        <taxon>Ecdysozoa</taxon>
        <taxon>Arthropoda</taxon>
        <taxon>Chelicerata</taxon>
        <taxon>Arachnida</taxon>
        <taxon>Acari</taxon>
        <taxon>Parasitiformes</taxon>
        <taxon>Ixodida</taxon>
        <taxon>Ixodoidea</taxon>
        <taxon>Ixodidae</taxon>
        <taxon>Haemaphysalinae</taxon>
        <taxon>Haemaphysalis</taxon>
    </lineage>
</organism>
<comment type="caution">
    <text evidence="1">The sequence shown here is derived from an EMBL/GenBank/DDBJ whole genome shotgun (WGS) entry which is preliminary data.</text>
</comment>
<dbReference type="InterPro" id="IPR030125">
    <property type="entry name" value="SPIN90/Ldb17"/>
</dbReference>
<proteinExistence type="predicted"/>
<keyword evidence="2" id="KW-1185">Reference proteome</keyword>
<name>A0A9J6FEP0_HAELO</name>
<protein>
    <submittedName>
        <fullName evidence="1">Uncharacterized protein</fullName>
    </submittedName>
</protein>
<dbReference type="Proteomes" id="UP000821853">
    <property type="component" value="Chromosome 1"/>
</dbReference>
<dbReference type="EMBL" id="JABSTR010000001">
    <property type="protein sequence ID" value="KAH9361199.1"/>
    <property type="molecule type" value="Genomic_DNA"/>
</dbReference>
<dbReference type="PANTHER" id="PTHR13357">
    <property type="entry name" value="SH3 ADAPTER PROTEIN SPIN90 NCK INTERACTING PROTEIN WITH SH3 DOMAIN"/>
    <property type="match status" value="1"/>
</dbReference>
<gene>
    <name evidence="1" type="ORF">HPB48_001557</name>
</gene>
<sequence>MSQFNALQEVASLMLTGVLILGPLRDTPRETALGHQSPSDFLQEEYSRINSDWISENLAGADLCSLGTELPSQASKRSASLTAAVDEAHLPTLAAELIEQASSVRSQTQLSHSLSRVAVLAVLRCLSASLPSSACPWEGLLDSVLKAEECEKPLVASQDGDRLQLIFRRLWHCKNDDQQRSWPIHEDEAPILGLLEELYTILVDADPRVSRSVVQADEYGCVSNLALYYQMAST</sequence>
<evidence type="ECO:0000313" key="2">
    <source>
        <dbReference type="Proteomes" id="UP000821853"/>
    </source>
</evidence>
<evidence type="ECO:0000313" key="1">
    <source>
        <dbReference type="EMBL" id="KAH9361199.1"/>
    </source>
</evidence>
<reference evidence="1 2" key="1">
    <citation type="journal article" date="2020" name="Cell">
        <title>Large-Scale Comparative Analyses of Tick Genomes Elucidate Their Genetic Diversity and Vector Capacities.</title>
        <authorList>
            <consortium name="Tick Genome and Microbiome Consortium (TIGMIC)"/>
            <person name="Jia N."/>
            <person name="Wang J."/>
            <person name="Shi W."/>
            <person name="Du L."/>
            <person name="Sun Y."/>
            <person name="Zhan W."/>
            <person name="Jiang J.F."/>
            <person name="Wang Q."/>
            <person name="Zhang B."/>
            <person name="Ji P."/>
            <person name="Bell-Sakyi L."/>
            <person name="Cui X.M."/>
            <person name="Yuan T.T."/>
            <person name="Jiang B.G."/>
            <person name="Yang W.F."/>
            <person name="Lam T.T."/>
            <person name="Chang Q.C."/>
            <person name="Ding S.J."/>
            <person name="Wang X.J."/>
            <person name="Zhu J.G."/>
            <person name="Ruan X.D."/>
            <person name="Zhao L."/>
            <person name="Wei J.T."/>
            <person name="Ye R.Z."/>
            <person name="Que T.C."/>
            <person name="Du C.H."/>
            <person name="Zhou Y.H."/>
            <person name="Cheng J.X."/>
            <person name="Dai P.F."/>
            <person name="Guo W.B."/>
            <person name="Han X.H."/>
            <person name="Huang E.J."/>
            <person name="Li L.F."/>
            <person name="Wei W."/>
            <person name="Gao Y.C."/>
            <person name="Liu J.Z."/>
            <person name="Shao H.Z."/>
            <person name="Wang X."/>
            <person name="Wang C.C."/>
            <person name="Yang T.C."/>
            <person name="Huo Q.B."/>
            <person name="Li W."/>
            <person name="Chen H.Y."/>
            <person name="Chen S.E."/>
            <person name="Zhou L.G."/>
            <person name="Ni X.B."/>
            <person name="Tian J.H."/>
            <person name="Sheng Y."/>
            <person name="Liu T."/>
            <person name="Pan Y.S."/>
            <person name="Xia L.Y."/>
            <person name="Li J."/>
            <person name="Zhao F."/>
            <person name="Cao W.C."/>
        </authorList>
    </citation>
    <scope>NUCLEOTIDE SEQUENCE [LARGE SCALE GENOMIC DNA]</scope>
    <source>
        <strain evidence="1">HaeL-2018</strain>
    </source>
</reference>